<evidence type="ECO:0000256" key="1">
    <source>
        <dbReference type="SAM" id="MobiDB-lite"/>
    </source>
</evidence>
<gene>
    <name evidence="2" type="ORF">NDU88_011543</name>
</gene>
<dbReference type="AlphaFoldDB" id="A0AAV7S6H1"/>
<comment type="caution">
    <text evidence="2">The sequence shown here is derived from an EMBL/GenBank/DDBJ whole genome shotgun (WGS) entry which is preliminary data.</text>
</comment>
<proteinExistence type="predicted"/>
<organism evidence="2 3">
    <name type="scientific">Pleurodeles waltl</name>
    <name type="common">Iberian ribbed newt</name>
    <dbReference type="NCBI Taxonomy" id="8319"/>
    <lineage>
        <taxon>Eukaryota</taxon>
        <taxon>Metazoa</taxon>
        <taxon>Chordata</taxon>
        <taxon>Craniata</taxon>
        <taxon>Vertebrata</taxon>
        <taxon>Euteleostomi</taxon>
        <taxon>Amphibia</taxon>
        <taxon>Batrachia</taxon>
        <taxon>Caudata</taxon>
        <taxon>Salamandroidea</taxon>
        <taxon>Salamandridae</taxon>
        <taxon>Pleurodelinae</taxon>
        <taxon>Pleurodeles</taxon>
    </lineage>
</organism>
<dbReference type="EMBL" id="JANPWB010000009">
    <property type="protein sequence ID" value="KAJ1158870.1"/>
    <property type="molecule type" value="Genomic_DNA"/>
</dbReference>
<protein>
    <submittedName>
        <fullName evidence="2">Uncharacterized protein</fullName>
    </submittedName>
</protein>
<dbReference type="Proteomes" id="UP001066276">
    <property type="component" value="Chromosome 5"/>
</dbReference>
<keyword evidence="3" id="KW-1185">Reference proteome</keyword>
<feature type="region of interest" description="Disordered" evidence="1">
    <location>
        <begin position="1"/>
        <end position="51"/>
    </location>
</feature>
<reference evidence="2" key="1">
    <citation type="journal article" date="2022" name="bioRxiv">
        <title>Sequencing and chromosome-scale assembly of the giantPleurodeles waltlgenome.</title>
        <authorList>
            <person name="Brown T."/>
            <person name="Elewa A."/>
            <person name="Iarovenko S."/>
            <person name="Subramanian E."/>
            <person name="Araus A.J."/>
            <person name="Petzold A."/>
            <person name="Susuki M."/>
            <person name="Suzuki K.-i.T."/>
            <person name="Hayashi T."/>
            <person name="Toyoda A."/>
            <person name="Oliveira C."/>
            <person name="Osipova E."/>
            <person name="Leigh N.D."/>
            <person name="Simon A."/>
            <person name="Yun M.H."/>
        </authorList>
    </citation>
    <scope>NUCLEOTIDE SEQUENCE</scope>
    <source>
        <strain evidence="2">20211129_DDA</strain>
        <tissue evidence="2">Liver</tissue>
    </source>
</reference>
<evidence type="ECO:0000313" key="3">
    <source>
        <dbReference type="Proteomes" id="UP001066276"/>
    </source>
</evidence>
<feature type="region of interest" description="Disordered" evidence="1">
    <location>
        <begin position="117"/>
        <end position="165"/>
    </location>
</feature>
<feature type="compositionally biased region" description="Basic residues" evidence="1">
    <location>
        <begin position="1"/>
        <end position="12"/>
    </location>
</feature>
<accession>A0AAV7S6H1</accession>
<feature type="compositionally biased region" description="Basic residues" evidence="1">
    <location>
        <begin position="143"/>
        <end position="158"/>
    </location>
</feature>
<sequence>MASQRHNNKRVSLKNLLNKTPAKKASPPGVPVMEGRGETAEPGPSEGGEAPLTRTFMEQLFGPYVKRPVDAECRRALRPVMDFIREKCIRYKWGHPFHFHLIWQNETHSIRTLEEAQGLDGMPPHPRDKTQQPASQVQPPRVDKRRSKTHTRLNKSHKPTLVENQKERAALLRSLRSRDSISEVD</sequence>
<name>A0AAV7S6H1_PLEWA</name>
<evidence type="ECO:0000313" key="2">
    <source>
        <dbReference type="EMBL" id="KAJ1158870.1"/>
    </source>
</evidence>